<comment type="caution">
    <text evidence="1">The sequence shown here is derived from an EMBL/GenBank/DDBJ whole genome shotgun (WGS) entry which is preliminary data.</text>
</comment>
<organism evidence="1 2">
    <name type="scientific">Youxingia wuxianensis</name>
    <dbReference type="NCBI Taxonomy" id="2763678"/>
    <lineage>
        <taxon>Bacteria</taxon>
        <taxon>Bacillati</taxon>
        <taxon>Bacillota</taxon>
        <taxon>Clostridia</taxon>
        <taxon>Eubacteriales</taxon>
        <taxon>Oscillospiraceae</taxon>
        <taxon>Youxingia</taxon>
    </lineage>
</organism>
<dbReference type="EMBL" id="JACRTD010000030">
    <property type="protein sequence ID" value="MBC8586621.1"/>
    <property type="molecule type" value="Genomic_DNA"/>
</dbReference>
<reference evidence="1" key="1">
    <citation type="submission" date="2020-08" db="EMBL/GenBank/DDBJ databases">
        <title>Genome public.</title>
        <authorList>
            <person name="Liu C."/>
            <person name="Sun Q."/>
        </authorList>
    </citation>
    <scope>NUCLEOTIDE SEQUENCE</scope>
    <source>
        <strain evidence="1">NSJ-64</strain>
    </source>
</reference>
<proteinExistence type="predicted"/>
<sequence>MPQKYVKGDNEYQRRAYDAKSVISGINFPIFHPNCRTTTAVYIPSLKESKRTRMARNENGKSARVKDMTYQEWYKGHVDLNKNNDIIKLEERYSNIKNDEKRLVKRKNETAIIYGPNGETLFIKNGGARSVSFTRSEVKKMKGGILTHNHPENTTFSPADIYVLMRSQLSEIRATTKGGTYILRQPLVWDERFNTKQKILAEYFKLEKEIEPDIYLRRKSGEITVEQYNQIYQHEILKKLSEQFGLEYIYEEKEE</sequence>
<gene>
    <name evidence="1" type="ORF">H8705_13660</name>
</gene>
<evidence type="ECO:0008006" key="3">
    <source>
        <dbReference type="Google" id="ProtNLM"/>
    </source>
</evidence>
<keyword evidence="2" id="KW-1185">Reference proteome</keyword>
<accession>A0A926IIR0</accession>
<evidence type="ECO:0000313" key="1">
    <source>
        <dbReference type="EMBL" id="MBC8586621.1"/>
    </source>
</evidence>
<evidence type="ECO:0000313" key="2">
    <source>
        <dbReference type="Proteomes" id="UP000623678"/>
    </source>
</evidence>
<dbReference type="AlphaFoldDB" id="A0A926IIR0"/>
<protein>
    <recommendedName>
        <fullName evidence="3">Phage head morphogenesis domain-containing protein</fullName>
    </recommendedName>
</protein>
<dbReference type="Proteomes" id="UP000623678">
    <property type="component" value="Unassembled WGS sequence"/>
</dbReference>
<name>A0A926IIR0_9FIRM</name>